<dbReference type="PANTHER" id="PTHR45695">
    <property type="entry name" value="LEUCOKININ RECEPTOR-RELATED"/>
    <property type="match status" value="1"/>
</dbReference>
<dbReference type="InterPro" id="IPR000204">
    <property type="entry name" value="Orexin_rcpt"/>
</dbReference>
<feature type="transmembrane region" description="Helical" evidence="9">
    <location>
        <begin position="173"/>
        <end position="196"/>
    </location>
</feature>
<reference evidence="11" key="1">
    <citation type="submission" date="2022-11" db="EMBL/GenBank/DDBJ databases">
        <title>Centuries of genome instability and evolution in soft-shell clam transmissible cancer (bioRxiv).</title>
        <authorList>
            <person name="Hart S.F.M."/>
            <person name="Yonemitsu M.A."/>
            <person name="Giersch R.M."/>
            <person name="Beal B.F."/>
            <person name="Arriagada G."/>
            <person name="Davis B.W."/>
            <person name="Ostrander E.A."/>
            <person name="Goff S.P."/>
            <person name="Metzger M.J."/>
        </authorList>
    </citation>
    <scope>NUCLEOTIDE SEQUENCE</scope>
    <source>
        <strain evidence="11">MELC-2E11</strain>
        <tissue evidence="11">Siphon/mantle</tissue>
    </source>
</reference>
<dbReference type="EMBL" id="CP111026">
    <property type="protein sequence ID" value="WAR28371.1"/>
    <property type="molecule type" value="Genomic_DNA"/>
</dbReference>
<keyword evidence="12" id="KW-1185">Reference proteome</keyword>
<feature type="transmembrane region" description="Helical" evidence="9">
    <location>
        <begin position="122"/>
        <end position="152"/>
    </location>
</feature>
<evidence type="ECO:0000256" key="7">
    <source>
        <dbReference type="ARBA" id="ARBA00023224"/>
    </source>
</evidence>
<keyword evidence="5 9" id="KW-0472">Membrane</keyword>
<dbReference type="PANTHER" id="PTHR45695:SF15">
    <property type="entry name" value="OPSIN RH2"/>
    <property type="match status" value="1"/>
</dbReference>
<dbReference type="Gene3D" id="1.20.1070.10">
    <property type="entry name" value="Rhodopsin 7-helix transmembrane proteins"/>
    <property type="match status" value="1"/>
</dbReference>
<dbReference type="PRINTS" id="PR01064">
    <property type="entry name" value="OREXINR"/>
</dbReference>
<accession>A0ABY7G5P1</accession>
<proteinExistence type="inferred from homology"/>
<protein>
    <submittedName>
        <fullName evidence="11">OX1R-like protein</fullName>
    </submittedName>
</protein>
<evidence type="ECO:0000313" key="11">
    <source>
        <dbReference type="EMBL" id="WAR28371.1"/>
    </source>
</evidence>
<dbReference type="InterPro" id="IPR000276">
    <property type="entry name" value="GPCR_Rhodpsn"/>
</dbReference>
<dbReference type="PRINTS" id="PR00237">
    <property type="entry name" value="GPCRRHODOPSN"/>
</dbReference>
<evidence type="ECO:0000256" key="2">
    <source>
        <dbReference type="ARBA" id="ARBA00022692"/>
    </source>
</evidence>
<comment type="similarity">
    <text evidence="8">Belongs to the G-protein coupled receptor 1 family.</text>
</comment>
<evidence type="ECO:0000256" key="1">
    <source>
        <dbReference type="ARBA" id="ARBA00004141"/>
    </source>
</evidence>
<keyword evidence="3 9" id="KW-1133">Transmembrane helix</keyword>
<feature type="transmembrane region" description="Helical" evidence="9">
    <location>
        <begin position="94"/>
        <end position="116"/>
    </location>
</feature>
<keyword evidence="7 8" id="KW-0807">Transducer</keyword>
<sequence>MDSYMLNQTLLATENITDSIHKHWDYSSGSIQRKHCKSRYSSLDNIADCFFPEPEEWVLIAAYFLTFIFGVLGNVLVCFSVWRNREMRTITNVFMVNLSVADLTVILILLPTALVADVTETWLLGAAMCKFSISLGTMCISVSILTLCAISIERWYAICRPLSFHSNTERARITIAMIWTVSICVALPEFLASTVIPYRPDTVFRLRAN</sequence>
<feature type="domain" description="G-protein coupled receptors family 1 profile" evidence="10">
    <location>
        <begin position="73"/>
        <end position="209"/>
    </location>
</feature>
<name>A0ABY7G5P1_MYAAR</name>
<evidence type="ECO:0000256" key="4">
    <source>
        <dbReference type="ARBA" id="ARBA00023040"/>
    </source>
</evidence>
<comment type="subcellular location">
    <subcellularLocation>
        <location evidence="1">Membrane</location>
        <topology evidence="1">Multi-pass membrane protein</topology>
    </subcellularLocation>
</comment>
<evidence type="ECO:0000256" key="6">
    <source>
        <dbReference type="ARBA" id="ARBA00023170"/>
    </source>
</evidence>
<evidence type="ECO:0000256" key="5">
    <source>
        <dbReference type="ARBA" id="ARBA00023136"/>
    </source>
</evidence>
<keyword evidence="2 8" id="KW-0812">Transmembrane</keyword>
<keyword evidence="4 8" id="KW-0297">G-protein coupled receptor</keyword>
<dbReference type="InterPro" id="IPR017452">
    <property type="entry name" value="GPCR_Rhodpsn_7TM"/>
</dbReference>
<dbReference type="PROSITE" id="PS50262">
    <property type="entry name" value="G_PROTEIN_RECEP_F1_2"/>
    <property type="match status" value="1"/>
</dbReference>
<dbReference type="Proteomes" id="UP001164746">
    <property type="component" value="Chromosome 15"/>
</dbReference>
<keyword evidence="6 8" id="KW-0675">Receptor</keyword>
<evidence type="ECO:0000256" key="9">
    <source>
        <dbReference type="SAM" id="Phobius"/>
    </source>
</evidence>
<evidence type="ECO:0000313" key="12">
    <source>
        <dbReference type="Proteomes" id="UP001164746"/>
    </source>
</evidence>
<feature type="transmembrane region" description="Helical" evidence="9">
    <location>
        <begin position="60"/>
        <end position="82"/>
    </location>
</feature>
<evidence type="ECO:0000259" key="10">
    <source>
        <dbReference type="PROSITE" id="PS50262"/>
    </source>
</evidence>
<dbReference type="SUPFAM" id="SSF81321">
    <property type="entry name" value="Family A G protein-coupled receptor-like"/>
    <property type="match status" value="1"/>
</dbReference>
<dbReference type="Pfam" id="PF00001">
    <property type="entry name" value="7tm_1"/>
    <property type="match status" value="1"/>
</dbReference>
<organism evidence="11 12">
    <name type="scientific">Mya arenaria</name>
    <name type="common">Soft-shell clam</name>
    <dbReference type="NCBI Taxonomy" id="6604"/>
    <lineage>
        <taxon>Eukaryota</taxon>
        <taxon>Metazoa</taxon>
        <taxon>Spiralia</taxon>
        <taxon>Lophotrochozoa</taxon>
        <taxon>Mollusca</taxon>
        <taxon>Bivalvia</taxon>
        <taxon>Autobranchia</taxon>
        <taxon>Heteroconchia</taxon>
        <taxon>Euheterodonta</taxon>
        <taxon>Imparidentia</taxon>
        <taxon>Neoheterodontei</taxon>
        <taxon>Myida</taxon>
        <taxon>Myoidea</taxon>
        <taxon>Myidae</taxon>
        <taxon>Mya</taxon>
    </lineage>
</organism>
<evidence type="ECO:0000256" key="3">
    <source>
        <dbReference type="ARBA" id="ARBA00022989"/>
    </source>
</evidence>
<dbReference type="PROSITE" id="PS00237">
    <property type="entry name" value="G_PROTEIN_RECEP_F1_1"/>
    <property type="match status" value="1"/>
</dbReference>
<gene>
    <name evidence="11" type="ORF">MAR_014075</name>
</gene>
<evidence type="ECO:0000256" key="8">
    <source>
        <dbReference type="RuleBase" id="RU000688"/>
    </source>
</evidence>